<dbReference type="PROSITE" id="PS51900">
    <property type="entry name" value="CB"/>
    <property type="match status" value="1"/>
</dbReference>
<keyword evidence="2" id="KW-0229">DNA integration</keyword>
<accession>H8FT87</accession>
<dbReference type="Gene3D" id="1.10.443.10">
    <property type="entry name" value="Intergrase catalytic core"/>
    <property type="match status" value="1"/>
</dbReference>
<comment type="similarity">
    <text evidence="1">Belongs to the 'phage' integrase family.</text>
</comment>
<dbReference type="GO" id="GO:0003677">
    <property type="term" value="F:DNA binding"/>
    <property type="evidence" value="ECO:0007669"/>
    <property type="project" value="UniProtKB-UniRule"/>
</dbReference>
<dbReference type="Pfam" id="PF22022">
    <property type="entry name" value="Phage_int_M"/>
    <property type="match status" value="1"/>
</dbReference>
<evidence type="ECO:0000259" key="6">
    <source>
        <dbReference type="PROSITE" id="PS51898"/>
    </source>
</evidence>
<dbReference type="InterPro" id="IPR053876">
    <property type="entry name" value="Phage_int_M"/>
</dbReference>
<sequence>MEFSAMTKALTDSVVRTLKPERDATDWREVSDGGCRGLRLRISPTGEKVWAIKVTIHGRRVRHTLGAYPAMSLTEARDRARDYAAEARAGASPAELDARRRAETLTVSGAHTEYLDAMRPALRASTINLKESMFRDHVAPALGKRMIGTIRKADLIEVVAAVTAKGFPVQANRVYSELMALLRWCEQKDYLDGVPSARKKDMHKVAGTAQEQARRRTLTEAELTAAWIGTADMGDLSRDYIRLLMLTGQRRDEVRLIDWSEVDLAAAVWTIPATKYKTRIPQAVPLSSQVMTILRARWAEGATGPVLLGRTDGKPFNGTLSALRRLREIVGGKGDFTLHDIRRTLRTGLARLGVDETTAELVIGHVPQGIVKVYDQHDRMDERRAALQQWADYLERLATPGTNVTPLTRGA</sequence>
<dbReference type="InterPro" id="IPR002104">
    <property type="entry name" value="Integrase_catalytic"/>
</dbReference>
<dbReference type="InterPro" id="IPR025166">
    <property type="entry name" value="Integrase_DNA_bind_dom"/>
</dbReference>
<evidence type="ECO:0000256" key="4">
    <source>
        <dbReference type="ARBA" id="ARBA00023172"/>
    </source>
</evidence>
<dbReference type="Gene3D" id="3.30.160.390">
    <property type="entry name" value="Integrase, DNA-binding domain"/>
    <property type="match status" value="1"/>
</dbReference>
<organism evidence="8 9">
    <name type="scientific">Magnetospirillum molischianum DSM 120</name>
    <dbReference type="NCBI Taxonomy" id="1150626"/>
    <lineage>
        <taxon>Bacteria</taxon>
        <taxon>Pseudomonadati</taxon>
        <taxon>Pseudomonadota</taxon>
        <taxon>Alphaproteobacteria</taxon>
        <taxon>Rhodospirillales</taxon>
        <taxon>Rhodospirillaceae</taxon>
        <taxon>Magnetospirillum</taxon>
    </lineage>
</organism>
<dbReference type="STRING" id="1150626.PHAMO_280109"/>
<dbReference type="GO" id="GO:0006310">
    <property type="term" value="P:DNA recombination"/>
    <property type="evidence" value="ECO:0007669"/>
    <property type="project" value="UniProtKB-KW"/>
</dbReference>
<keyword evidence="9" id="KW-1185">Reference proteome</keyword>
<dbReference type="AlphaFoldDB" id="H8FT87"/>
<comment type="caution">
    <text evidence="8">The sequence shown here is derived from an EMBL/GenBank/DDBJ whole genome shotgun (WGS) entry which is preliminary data.</text>
</comment>
<proteinExistence type="inferred from homology"/>
<dbReference type="GO" id="GO:0015074">
    <property type="term" value="P:DNA integration"/>
    <property type="evidence" value="ECO:0007669"/>
    <property type="project" value="UniProtKB-KW"/>
</dbReference>
<dbReference type="InterPro" id="IPR011010">
    <property type="entry name" value="DNA_brk_join_enz"/>
</dbReference>
<evidence type="ECO:0000313" key="9">
    <source>
        <dbReference type="Proteomes" id="UP000004169"/>
    </source>
</evidence>
<evidence type="ECO:0000256" key="2">
    <source>
        <dbReference type="ARBA" id="ARBA00022908"/>
    </source>
</evidence>
<dbReference type="InterPro" id="IPR010998">
    <property type="entry name" value="Integrase_recombinase_N"/>
</dbReference>
<dbReference type="Pfam" id="PF13356">
    <property type="entry name" value="Arm-DNA-bind_3"/>
    <property type="match status" value="1"/>
</dbReference>
<evidence type="ECO:0000256" key="1">
    <source>
        <dbReference type="ARBA" id="ARBA00008857"/>
    </source>
</evidence>
<dbReference type="Pfam" id="PF00589">
    <property type="entry name" value="Phage_integrase"/>
    <property type="match status" value="1"/>
</dbReference>
<dbReference type="PANTHER" id="PTHR30629:SF2">
    <property type="entry name" value="PROPHAGE INTEGRASE INTS-RELATED"/>
    <property type="match status" value="1"/>
</dbReference>
<protein>
    <submittedName>
        <fullName evidence="8">Integrase</fullName>
    </submittedName>
</protein>
<dbReference type="eggNOG" id="COG0582">
    <property type="taxonomic scope" value="Bacteria"/>
</dbReference>
<keyword evidence="3 5" id="KW-0238">DNA-binding</keyword>
<dbReference type="InterPro" id="IPR044068">
    <property type="entry name" value="CB"/>
</dbReference>
<keyword evidence="4" id="KW-0233">DNA recombination</keyword>
<dbReference type="PROSITE" id="PS51898">
    <property type="entry name" value="TYR_RECOMBINASE"/>
    <property type="match status" value="1"/>
</dbReference>
<evidence type="ECO:0000256" key="5">
    <source>
        <dbReference type="PROSITE-ProRule" id="PRU01248"/>
    </source>
</evidence>
<feature type="domain" description="Tyr recombinase" evidence="6">
    <location>
        <begin position="213"/>
        <end position="388"/>
    </location>
</feature>
<dbReference type="InterPro" id="IPR050808">
    <property type="entry name" value="Phage_Integrase"/>
</dbReference>
<name>H8FT87_MAGML</name>
<dbReference type="SUPFAM" id="SSF56349">
    <property type="entry name" value="DNA breaking-rejoining enzymes"/>
    <property type="match status" value="1"/>
</dbReference>
<dbReference type="Proteomes" id="UP000004169">
    <property type="component" value="Unassembled WGS sequence"/>
</dbReference>
<dbReference type="PANTHER" id="PTHR30629">
    <property type="entry name" value="PROPHAGE INTEGRASE"/>
    <property type="match status" value="1"/>
</dbReference>
<dbReference type="InterPro" id="IPR038488">
    <property type="entry name" value="Integrase_DNA-bd_sf"/>
</dbReference>
<dbReference type="InterPro" id="IPR013762">
    <property type="entry name" value="Integrase-like_cat_sf"/>
</dbReference>
<gene>
    <name evidence="8" type="ORF">PHAMO_280109</name>
</gene>
<evidence type="ECO:0000313" key="8">
    <source>
        <dbReference type="EMBL" id="CCG41575.1"/>
    </source>
</evidence>
<evidence type="ECO:0000259" key="7">
    <source>
        <dbReference type="PROSITE" id="PS51900"/>
    </source>
</evidence>
<feature type="domain" description="Core-binding (CB)" evidence="7">
    <location>
        <begin position="105"/>
        <end position="186"/>
    </location>
</feature>
<reference evidence="8 9" key="1">
    <citation type="journal article" date="2012" name="J. Bacteriol.">
        <title>Draft Genome Sequence of the Purple Photosynthetic Bacterium Phaeospirillum molischianum DSM120, a Particularly Versatile Bacterium.</title>
        <authorList>
            <person name="Duquesne K."/>
            <person name="Prima V."/>
            <person name="Ji B."/>
            <person name="Rouy Z."/>
            <person name="Medigue C."/>
            <person name="Talla E."/>
            <person name="Sturgis J.N."/>
        </authorList>
    </citation>
    <scope>NUCLEOTIDE SEQUENCE [LARGE SCALE GENOMIC DNA]</scope>
    <source>
        <strain evidence="9">DSM120</strain>
    </source>
</reference>
<evidence type="ECO:0000256" key="3">
    <source>
        <dbReference type="ARBA" id="ARBA00023125"/>
    </source>
</evidence>
<dbReference type="Gene3D" id="1.10.150.130">
    <property type="match status" value="1"/>
</dbReference>
<dbReference type="CDD" id="cd00801">
    <property type="entry name" value="INT_P4_C"/>
    <property type="match status" value="1"/>
</dbReference>
<dbReference type="EMBL" id="CAHP01000021">
    <property type="protein sequence ID" value="CCG41575.1"/>
    <property type="molecule type" value="Genomic_DNA"/>
</dbReference>